<dbReference type="Gene3D" id="3.90.1580.10">
    <property type="entry name" value="paralog of FGE (formylglycine-generating enzyme)"/>
    <property type="match status" value="1"/>
</dbReference>
<evidence type="ECO:0000313" key="2">
    <source>
        <dbReference type="EMBL" id="TKS55291.1"/>
    </source>
</evidence>
<accession>A0A4Z1RNG6</accession>
<reference evidence="2 3" key="1">
    <citation type="submission" date="2019-01" db="EMBL/GenBank/DDBJ databases">
        <authorList>
            <person name="Zhang S."/>
        </authorList>
    </citation>
    <scope>NUCLEOTIDE SEQUENCE [LARGE SCALE GENOMIC DNA]</scope>
    <source>
        <strain evidence="2 3">1626</strain>
    </source>
</reference>
<comment type="caution">
    <text evidence="2">The sequence shown here is derived from an EMBL/GenBank/DDBJ whole genome shotgun (WGS) entry which is preliminary data.</text>
</comment>
<protein>
    <submittedName>
        <fullName evidence="2">Formylglycine-generating enzyme family protein</fullName>
    </submittedName>
</protein>
<organism evidence="2 3">
    <name type="scientific">Luteimonas yindakuii</name>
    <dbReference type="NCBI Taxonomy" id="2565782"/>
    <lineage>
        <taxon>Bacteria</taxon>
        <taxon>Pseudomonadati</taxon>
        <taxon>Pseudomonadota</taxon>
        <taxon>Gammaproteobacteria</taxon>
        <taxon>Lysobacterales</taxon>
        <taxon>Lysobacteraceae</taxon>
        <taxon>Luteimonas</taxon>
    </lineage>
</organism>
<dbReference type="Gene3D" id="1.25.40.10">
    <property type="entry name" value="Tetratricopeptide repeat domain"/>
    <property type="match status" value="1"/>
</dbReference>
<dbReference type="Proteomes" id="UP000298681">
    <property type="component" value="Unassembled WGS sequence"/>
</dbReference>
<keyword evidence="3" id="KW-1185">Reference proteome</keyword>
<dbReference type="PANTHER" id="PTHR23150:SF35">
    <property type="entry name" value="BLL6746 PROTEIN"/>
    <property type="match status" value="1"/>
</dbReference>
<dbReference type="InterPro" id="IPR051043">
    <property type="entry name" value="Sulfatase_Mod_Factor_Kinase"/>
</dbReference>
<name>A0A4Z1RNG6_9GAMM</name>
<evidence type="ECO:0000259" key="1">
    <source>
        <dbReference type="Pfam" id="PF03781"/>
    </source>
</evidence>
<dbReference type="InterPro" id="IPR042095">
    <property type="entry name" value="SUMF_sf"/>
</dbReference>
<sequence>MIPLLLLVCAACARDADAPPADEAASPSASGSVTISADEAGAAALSWQRPRVALAEDEEEVVQARERAAEALDTGDLYEGEDAAIPLYLALVERDPDDRDARRGLDTARTRLFALGDEALAGSGDDPDALRNAHRVAAVARDVWPGDEHTQAYLQRLDRADRLWELNRTAEADLAQDRLGESGEGALPKLREALELAPGQPRAMQNLAAVESALIRRAETAAVNGDFDSAEQWLGHAGLLRPDMETVPDARERISRMRALRISRLRDEGVAALAGDDGIAQARARLAELLRIAEPGDPAAVDLRERIDLAVHYGLFRPGQVFTDALGSGGRGPRMVVVPHGAFTMGAPEGEPGSSDAERPQRNVRFERGFAMAVTEVTVGDYRRFVNATGYQTRSARRGFSMVYDERSGNFVRRSNVDWRHDHLGGAATDNAPVLHVSAVDATAYADWLSEQGGQRYRLPSEAEFEYALRAGTETAFAWGDAGDIPESVGNLTGGEDRSPSGRQWSNAFRGYGDGYWGPAPAASFAANRWGVHDLAGNVSEWVADCWHENYRRAPTDATPWVNPGCRTHVIRGGSWASAPEQARSAWRAPAQRDTTNARLGFRVVREL</sequence>
<proteinExistence type="predicted"/>
<dbReference type="InterPro" id="IPR005532">
    <property type="entry name" value="SUMF_dom"/>
</dbReference>
<dbReference type="InterPro" id="IPR016187">
    <property type="entry name" value="CTDL_fold"/>
</dbReference>
<dbReference type="InterPro" id="IPR011990">
    <property type="entry name" value="TPR-like_helical_dom_sf"/>
</dbReference>
<gene>
    <name evidence="2" type="ORF">E4582_04775</name>
</gene>
<dbReference type="Pfam" id="PF03781">
    <property type="entry name" value="FGE-sulfatase"/>
    <property type="match status" value="1"/>
</dbReference>
<evidence type="ECO:0000313" key="3">
    <source>
        <dbReference type="Proteomes" id="UP000298681"/>
    </source>
</evidence>
<dbReference type="SUPFAM" id="SSF56436">
    <property type="entry name" value="C-type lectin-like"/>
    <property type="match status" value="1"/>
</dbReference>
<dbReference type="GO" id="GO:0120147">
    <property type="term" value="F:formylglycine-generating oxidase activity"/>
    <property type="evidence" value="ECO:0007669"/>
    <property type="project" value="TreeGrafter"/>
</dbReference>
<dbReference type="PANTHER" id="PTHR23150">
    <property type="entry name" value="SULFATASE MODIFYING FACTOR 1, 2"/>
    <property type="match status" value="1"/>
</dbReference>
<feature type="domain" description="Sulfatase-modifying factor enzyme-like" evidence="1">
    <location>
        <begin position="333"/>
        <end position="606"/>
    </location>
</feature>
<dbReference type="AlphaFoldDB" id="A0A4Z1RNG6"/>
<dbReference type="EMBL" id="SPUH01000001">
    <property type="protein sequence ID" value="TKS55291.1"/>
    <property type="molecule type" value="Genomic_DNA"/>
</dbReference>